<gene>
    <name evidence="1" type="ORF">C8D89_12248</name>
</gene>
<dbReference type="OrthoDB" id="3577141at2"/>
<keyword evidence="2" id="KW-1185">Reference proteome</keyword>
<name>A0A2U1EDE8_9PSEU</name>
<accession>A0A2U1EDE8</accession>
<dbReference type="Proteomes" id="UP000245639">
    <property type="component" value="Unassembled WGS sequence"/>
</dbReference>
<comment type="caution">
    <text evidence="1">The sequence shown here is derived from an EMBL/GenBank/DDBJ whole genome shotgun (WGS) entry which is preliminary data.</text>
</comment>
<evidence type="ECO:0000313" key="1">
    <source>
        <dbReference type="EMBL" id="PVY97993.1"/>
    </source>
</evidence>
<organism evidence="1 2">
    <name type="scientific">Actinomycetospora cinnamomea</name>
    <dbReference type="NCBI Taxonomy" id="663609"/>
    <lineage>
        <taxon>Bacteria</taxon>
        <taxon>Bacillati</taxon>
        <taxon>Actinomycetota</taxon>
        <taxon>Actinomycetes</taxon>
        <taxon>Pseudonocardiales</taxon>
        <taxon>Pseudonocardiaceae</taxon>
        <taxon>Actinomycetospora</taxon>
    </lineage>
</organism>
<sequence length="86" mass="9247">MTSTRYELRILGRLSPEVRADFSGFDVSEAPVETVLLGHVVDTAHLQGVLARLQAFGLQVLELRTLPESSQEALLGSGPEGSGPSW</sequence>
<dbReference type="EMBL" id="QEKW01000022">
    <property type="protein sequence ID" value="PVY97993.1"/>
    <property type="molecule type" value="Genomic_DNA"/>
</dbReference>
<reference evidence="1 2" key="1">
    <citation type="submission" date="2018-04" db="EMBL/GenBank/DDBJ databases">
        <title>Genomic Encyclopedia of Type Strains, Phase IV (KMG-IV): sequencing the most valuable type-strain genomes for metagenomic binning, comparative biology and taxonomic classification.</title>
        <authorList>
            <person name="Goeker M."/>
        </authorList>
    </citation>
    <scope>NUCLEOTIDE SEQUENCE [LARGE SCALE GENOMIC DNA]</scope>
    <source>
        <strain evidence="1 2">DSM 45771</strain>
    </source>
</reference>
<protein>
    <submittedName>
        <fullName evidence="1">Uncharacterized protein</fullName>
    </submittedName>
</protein>
<dbReference type="RefSeq" id="WP_116710955.1">
    <property type="nucleotide sequence ID" value="NZ_QEKW01000022.1"/>
</dbReference>
<evidence type="ECO:0000313" key="2">
    <source>
        <dbReference type="Proteomes" id="UP000245639"/>
    </source>
</evidence>
<proteinExistence type="predicted"/>
<dbReference type="AlphaFoldDB" id="A0A2U1EDE8"/>